<keyword evidence="3" id="KW-1185">Reference proteome</keyword>
<keyword evidence="1" id="KW-0732">Signal</keyword>
<dbReference type="PROSITE" id="PS50231">
    <property type="entry name" value="RICIN_B_LECTIN"/>
    <property type="match status" value="1"/>
</dbReference>
<dbReference type="InterPro" id="IPR035992">
    <property type="entry name" value="Ricin_B-like_lectins"/>
</dbReference>
<name>A0ABN1USD4_9ACTN</name>
<feature type="signal peptide" evidence="1">
    <location>
        <begin position="1"/>
        <end position="28"/>
    </location>
</feature>
<reference evidence="2 3" key="1">
    <citation type="journal article" date="2019" name="Int. J. Syst. Evol. Microbiol.">
        <title>The Global Catalogue of Microorganisms (GCM) 10K type strain sequencing project: providing services to taxonomists for standard genome sequencing and annotation.</title>
        <authorList>
            <consortium name="The Broad Institute Genomics Platform"/>
            <consortium name="The Broad Institute Genome Sequencing Center for Infectious Disease"/>
            <person name="Wu L."/>
            <person name="Ma J."/>
        </authorList>
    </citation>
    <scope>NUCLEOTIDE SEQUENCE [LARGE SCALE GENOMIC DNA]</scope>
    <source>
        <strain evidence="2 3">JCM 12696</strain>
    </source>
</reference>
<proteinExistence type="predicted"/>
<dbReference type="SUPFAM" id="SSF50370">
    <property type="entry name" value="Ricin B-like lectins"/>
    <property type="match status" value="1"/>
</dbReference>
<comment type="caution">
    <text evidence="2">The sequence shown here is derived from an EMBL/GenBank/DDBJ whole genome shotgun (WGS) entry which is preliminary data.</text>
</comment>
<feature type="chain" id="PRO_5046216366" description="Ricin B lectin domain-containing protein" evidence="1">
    <location>
        <begin position="29"/>
        <end position="174"/>
    </location>
</feature>
<dbReference type="Gene3D" id="2.80.10.50">
    <property type="match status" value="1"/>
</dbReference>
<dbReference type="CDD" id="cd00161">
    <property type="entry name" value="beta-trefoil_Ricin-like"/>
    <property type="match status" value="1"/>
</dbReference>
<dbReference type="Proteomes" id="UP001501371">
    <property type="component" value="Unassembled WGS sequence"/>
</dbReference>
<evidence type="ECO:0008006" key="4">
    <source>
        <dbReference type="Google" id="ProtNLM"/>
    </source>
</evidence>
<sequence>MPSPITRPGAVLAASLATVLLTAPGASAAEPPPAKFTNQQSRLCIRLQDNQLISDCYGTSREMTWTLVAPHLAPVEYRYMRSRFNSGCPWVDGTTITLTPCTDGTQQVWVMVRYEPQAPPAGMAGLRLQSLNTRKCLDTDAARDWAIVPNTCSNFSTSQQWNIPLDAFDAIFTE</sequence>
<dbReference type="RefSeq" id="WP_344274175.1">
    <property type="nucleotide sequence ID" value="NZ_BAAAKV010000017.1"/>
</dbReference>
<evidence type="ECO:0000313" key="2">
    <source>
        <dbReference type="EMBL" id="GAA1165968.1"/>
    </source>
</evidence>
<gene>
    <name evidence="2" type="ORF">GCM10009654_23590</name>
</gene>
<evidence type="ECO:0000256" key="1">
    <source>
        <dbReference type="SAM" id="SignalP"/>
    </source>
</evidence>
<evidence type="ECO:0000313" key="3">
    <source>
        <dbReference type="Proteomes" id="UP001501371"/>
    </source>
</evidence>
<dbReference type="EMBL" id="BAAAKV010000017">
    <property type="protein sequence ID" value="GAA1165968.1"/>
    <property type="molecule type" value="Genomic_DNA"/>
</dbReference>
<accession>A0ABN1USD4</accession>
<organism evidence="2 3">
    <name type="scientific">Streptomyces hebeiensis</name>
    <dbReference type="NCBI Taxonomy" id="229486"/>
    <lineage>
        <taxon>Bacteria</taxon>
        <taxon>Bacillati</taxon>
        <taxon>Actinomycetota</taxon>
        <taxon>Actinomycetes</taxon>
        <taxon>Kitasatosporales</taxon>
        <taxon>Streptomycetaceae</taxon>
        <taxon>Streptomyces</taxon>
    </lineage>
</organism>
<protein>
    <recommendedName>
        <fullName evidence="4">Ricin B lectin domain-containing protein</fullName>
    </recommendedName>
</protein>